<dbReference type="Proteomes" id="UP000019149">
    <property type="component" value="Unassembled WGS sequence"/>
</dbReference>
<dbReference type="EMBL" id="APAU02000109">
    <property type="protein sequence ID" value="EUB56608.1"/>
    <property type="molecule type" value="Genomic_DNA"/>
</dbReference>
<gene>
    <name evidence="2" type="ORF">EGR_08519</name>
</gene>
<evidence type="ECO:0000313" key="3">
    <source>
        <dbReference type="Proteomes" id="UP000019149"/>
    </source>
</evidence>
<dbReference type="KEGG" id="egl:EGR_08519"/>
<dbReference type="CTD" id="36344234"/>
<organism evidence="2 3">
    <name type="scientific">Echinococcus granulosus</name>
    <name type="common">Hydatid tapeworm</name>
    <dbReference type="NCBI Taxonomy" id="6210"/>
    <lineage>
        <taxon>Eukaryota</taxon>
        <taxon>Metazoa</taxon>
        <taxon>Spiralia</taxon>
        <taxon>Lophotrochozoa</taxon>
        <taxon>Platyhelminthes</taxon>
        <taxon>Cestoda</taxon>
        <taxon>Eucestoda</taxon>
        <taxon>Cyclophyllidea</taxon>
        <taxon>Taeniidae</taxon>
        <taxon>Echinococcus</taxon>
        <taxon>Echinococcus granulosus group</taxon>
    </lineage>
</organism>
<comment type="caution">
    <text evidence="2">The sequence shown here is derived from an EMBL/GenBank/DDBJ whole genome shotgun (WGS) entry which is preliminary data.</text>
</comment>
<protein>
    <submittedName>
        <fullName evidence="2">Uncharacterized protein</fullName>
    </submittedName>
</protein>
<sequence length="129" mass="14812">MPSYIFSCNKPIHHRRRTFAVNGWSCGDPPTTGAQQLDIGSPLGTEQKTGMQNHPVQLGQFFRSNSLTICFQWWIFWFVNSNSAKGKNRCQMAEISIFKENHKKEFINDGEKVHQNAHKAEEEKKNGET</sequence>
<dbReference type="GeneID" id="36344234"/>
<keyword evidence="3" id="KW-1185">Reference proteome</keyword>
<accession>W6U5Y7</accession>
<feature type="region of interest" description="Disordered" evidence="1">
    <location>
        <begin position="109"/>
        <end position="129"/>
    </location>
</feature>
<evidence type="ECO:0000256" key="1">
    <source>
        <dbReference type="SAM" id="MobiDB-lite"/>
    </source>
</evidence>
<reference evidence="2 3" key="1">
    <citation type="journal article" date="2013" name="Nat. Genet.">
        <title>The genome of the hydatid tapeworm Echinococcus granulosus.</title>
        <authorList>
            <person name="Zheng H."/>
            <person name="Zhang W."/>
            <person name="Zhang L."/>
            <person name="Zhang Z."/>
            <person name="Li J."/>
            <person name="Lu G."/>
            <person name="Zhu Y."/>
            <person name="Wang Y."/>
            <person name="Huang Y."/>
            <person name="Liu J."/>
            <person name="Kang H."/>
            <person name="Chen J."/>
            <person name="Wang L."/>
            <person name="Chen A."/>
            <person name="Yu S."/>
            <person name="Gao Z."/>
            <person name="Jin L."/>
            <person name="Gu W."/>
            <person name="Wang Z."/>
            <person name="Zhao L."/>
            <person name="Shi B."/>
            <person name="Wen H."/>
            <person name="Lin R."/>
            <person name="Jones M.K."/>
            <person name="Brejova B."/>
            <person name="Vinar T."/>
            <person name="Zhao G."/>
            <person name="McManus D.P."/>
            <person name="Chen Z."/>
            <person name="Zhou Y."/>
            <person name="Wang S."/>
        </authorList>
    </citation>
    <scope>NUCLEOTIDE SEQUENCE [LARGE SCALE GENOMIC DNA]</scope>
</reference>
<name>W6U5Y7_ECHGR</name>
<evidence type="ECO:0000313" key="2">
    <source>
        <dbReference type="EMBL" id="EUB56608.1"/>
    </source>
</evidence>
<dbReference type="RefSeq" id="XP_024347804.1">
    <property type="nucleotide sequence ID" value="XM_024497768.1"/>
</dbReference>
<dbReference type="AlphaFoldDB" id="W6U5Y7"/>
<proteinExistence type="predicted"/>